<evidence type="ECO:0000313" key="1">
    <source>
        <dbReference type="EMBL" id="KYN03432.1"/>
    </source>
</evidence>
<dbReference type="AlphaFoldDB" id="A0A151IJH7"/>
<name>A0A151IJH7_9HYME</name>
<gene>
    <name evidence="1" type="ORF">ALC62_05722</name>
</gene>
<proteinExistence type="predicted"/>
<protein>
    <submittedName>
        <fullName evidence="1">Uncharacterized protein</fullName>
    </submittedName>
</protein>
<accession>A0A151IJH7</accession>
<dbReference type="Proteomes" id="UP000078542">
    <property type="component" value="Unassembled WGS sequence"/>
</dbReference>
<sequence length="70" mass="7398">MTQEPVGAIVAVASESLESIVKEIERSKNIKGEIVHGLWQGVTKATAAFAVFGDRAQIREEGYGEGLGAP</sequence>
<dbReference type="EMBL" id="KQ977341">
    <property type="protein sequence ID" value="KYN03432.1"/>
    <property type="molecule type" value="Genomic_DNA"/>
</dbReference>
<organism evidence="1 2">
    <name type="scientific">Cyphomyrmex costatus</name>
    <dbReference type="NCBI Taxonomy" id="456900"/>
    <lineage>
        <taxon>Eukaryota</taxon>
        <taxon>Metazoa</taxon>
        <taxon>Ecdysozoa</taxon>
        <taxon>Arthropoda</taxon>
        <taxon>Hexapoda</taxon>
        <taxon>Insecta</taxon>
        <taxon>Pterygota</taxon>
        <taxon>Neoptera</taxon>
        <taxon>Endopterygota</taxon>
        <taxon>Hymenoptera</taxon>
        <taxon>Apocrita</taxon>
        <taxon>Aculeata</taxon>
        <taxon>Formicoidea</taxon>
        <taxon>Formicidae</taxon>
        <taxon>Myrmicinae</taxon>
        <taxon>Cyphomyrmex</taxon>
    </lineage>
</organism>
<evidence type="ECO:0000313" key="2">
    <source>
        <dbReference type="Proteomes" id="UP000078542"/>
    </source>
</evidence>
<reference evidence="1 2" key="1">
    <citation type="submission" date="2016-03" db="EMBL/GenBank/DDBJ databases">
        <title>Cyphomyrmex costatus WGS genome.</title>
        <authorList>
            <person name="Nygaard S."/>
            <person name="Hu H."/>
            <person name="Boomsma J."/>
            <person name="Zhang G."/>
        </authorList>
    </citation>
    <scope>NUCLEOTIDE SEQUENCE [LARGE SCALE GENOMIC DNA]</scope>
    <source>
        <strain evidence="1">MS0001</strain>
        <tissue evidence="1">Whole body</tissue>
    </source>
</reference>
<keyword evidence="2" id="KW-1185">Reference proteome</keyword>